<comment type="caution">
    <text evidence="2">The sequence shown here is derived from an EMBL/GenBank/DDBJ whole genome shotgun (WGS) entry which is preliminary data.</text>
</comment>
<proteinExistence type="predicted"/>
<dbReference type="Proteomes" id="UP000230233">
    <property type="component" value="Chromosome II"/>
</dbReference>
<keyword evidence="3" id="KW-1185">Reference proteome</keyword>
<accession>A0A2G5VA35</accession>
<sequence length="104" mass="12107">MDVINIMTAEEYAEYFPRASKEIVRIQASETSAFETTPYGKRLMAEEAEKEEEKQKEAHKVKNPLLTTQMGRFLVVRIVGQHEEENKEENEKKRMATDEQKDGN</sequence>
<gene>
    <name evidence="2" type="primary">Cnig_chr_II.g7380</name>
    <name evidence="2" type="ORF">B9Z55_007380</name>
</gene>
<evidence type="ECO:0000313" key="3">
    <source>
        <dbReference type="Proteomes" id="UP000230233"/>
    </source>
</evidence>
<dbReference type="EMBL" id="PDUG01000002">
    <property type="protein sequence ID" value="PIC48396.1"/>
    <property type="molecule type" value="Genomic_DNA"/>
</dbReference>
<reference evidence="3" key="1">
    <citation type="submission" date="2017-10" db="EMBL/GenBank/DDBJ databases">
        <title>Rapid genome shrinkage in a self-fertile nematode reveals novel sperm competition proteins.</title>
        <authorList>
            <person name="Yin D."/>
            <person name="Schwarz E.M."/>
            <person name="Thomas C.G."/>
            <person name="Felde R.L."/>
            <person name="Korf I.F."/>
            <person name="Cutter A.D."/>
            <person name="Schartner C.M."/>
            <person name="Ralston E.J."/>
            <person name="Meyer B.J."/>
            <person name="Haag E.S."/>
        </authorList>
    </citation>
    <scope>NUCLEOTIDE SEQUENCE [LARGE SCALE GENOMIC DNA]</scope>
    <source>
        <strain evidence="3">JU1422</strain>
    </source>
</reference>
<feature type="region of interest" description="Disordered" evidence="1">
    <location>
        <begin position="81"/>
        <end position="104"/>
    </location>
</feature>
<name>A0A2G5VA35_9PELO</name>
<evidence type="ECO:0000313" key="2">
    <source>
        <dbReference type="EMBL" id="PIC48396.1"/>
    </source>
</evidence>
<organism evidence="2 3">
    <name type="scientific">Caenorhabditis nigoni</name>
    <dbReference type="NCBI Taxonomy" id="1611254"/>
    <lineage>
        <taxon>Eukaryota</taxon>
        <taxon>Metazoa</taxon>
        <taxon>Ecdysozoa</taxon>
        <taxon>Nematoda</taxon>
        <taxon>Chromadorea</taxon>
        <taxon>Rhabditida</taxon>
        <taxon>Rhabditina</taxon>
        <taxon>Rhabditomorpha</taxon>
        <taxon>Rhabditoidea</taxon>
        <taxon>Rhabditidae</taxon>
        <taxon>Peloderinae</taxon>
        <taxon>Caenorhabditis</taxon>
    </lineage>
</organism>
<evidence type="ECO:0000256" key="1">
    <source>
        <dbReference type="SAM" id="MobiDB-lite"/>
    </source>
</evidence>
<dbReference type="AlphaFoldDB" id="A0A2G5VA35"/>
<protein>
    <submittedName>
        <fullName evidence="2">Uncharacterized protein</fullName>
    </submittedName>
</protein>